<evidence type="ECO:0000256" key="10">
    <source>
        <dbReference type="PIRNR" id="PIRNR015761"/>
    </source>
</evidence>
<reference evidence="14 15" key="1">
    <citation type="submission" date="2017-01" db="EMBL/GenBank/DDBJ databases">
        <authorList>
            <person name="Mah S.A."/>
            <person name="Swanson W.J."/>
            <person name="Moy G.W."/>
            <person name="Vacquier V.D."/>
        </authorList>
    </citation>
    <scope>NUCLEOTIDE SEQUENCE [LARGE SCALE GENOMIC DNA]</scope>
    <source>
        <strain evidence="14 15">RU36E</strain>
    </source>
</reference>
<dbReference type="InterPro" id="IPR007812">
    <property type="entry name" value="T2SS_protein-GspL"/>
</dbReference>
<evidence type="ECO:0000256" key="1">
    <source>
        <dbReference type="ARBA" id="ARBA00004377"/>
    </source>
</evidence>
<accession>A0A1N6U9F8</accession>
<dbReference type="InterPro" id="IPR024230">
    <property type="entry name" value="GspL_cyto_dom"/>
</dbReference>
<dbReference type="Gene3D" id="3.30.1360.100">
    <property type="entry name" value="General secretion pathway protein M, EpsM"/>
    <property type="match status" value="1"/>
</dbReference>
<keyword evidence="4" id="KW-1003">Cell membrane</keyword>
<dbReference type="Proteomes" id="UP000185841">
    <property type="component" value="Unassembled WGS sequence"/>
</dbReference>
<dbReference type="InterPro" id="IPR025691">
    <property type="entry name" value="GspL_pp_dom"/>
</dbReference>
<evidence type="ECO:0000259" key="12">
    <source>
        <dbReference type="Pfam" id="PF05134"/>
    </source>
</evidence>
<evidence type="ECO:0000256" key="6">
    <source>
        <dbReference type="ARBA" id="ARBA00022692"/>
    </source>
</evidence>
<keyword evidence="5" id="KW-0997">Cell inner membrane</keyword>
<dbReference type="PIRSF" id="PIRSF015761">
    <property type="entry name" value="Protein_L"/>
    <property type="match status" value="1"/>
</dbReference>
<name>A0A1N6U9F8_AQUAC</name>
<dbReference type="SUPFAM" id="SSF53067">
    <property type="entry name" value="Actin-like ATPase domain"/>
    <property type="match status" value="1"/>
</dbReference>
<evidence type="ECO:0000256" key="4">
    <source>
        <dbReference type="ARBA" id="ARBA00022475"/>
    </source>
</evidence>
<comment type="function">
    <text evidence="10">Inner membrane component of the type II secretion system required for the energy-dependent secretion of extracellular factors such as proteases and toxins from the periplasm.</text>
</comment>
<feature type="domain" description="GspL periplasmic" evidence="13">
    <location>
        <begin position="212"/>
        <end position="364"/>
    </location>
</feature>
<evidence type="ECO:0000313" key="14">
    <source>
        <dbReference type="EMBL" id="SIQ62233.1"/>
    </source>
</evidence>
<keyword evidence="6 11" id="KW-0812">Transmembrane</keyword>
<gene>
    <name evidence="14" type="ORF">SAMN05878282_1065</name>
</gene>
<evidence type="ECO:0000313" key="15">
    <source>
        <dbReference type="Proteomes" id="UP000185841"/>
    </source>
</evidence>
<evidence type="ECO:0000256" key="7">
    <source>
        <dbReference type="ARBA" id="ARBA00022927"/>
    </source>
</evidence>
<comment type="subcellular location">
    <subcellularLocation>
        <location evidence="1">Cell inner membrane</location>
        <topology evidence="1">Single-pass membrane protein</topology>
    </subcellularLocation>
</comment>
<dbReference type="Pfam" id="PF12693">
    <property type="entry name" value="GspL_C"/>
    <property type="match status" value="1"/>
</dbReference>
<evidence type="ECO:0000256" key="2">
    <source>
        <dbReference type="ARBA" id="ARBA00005318"/>
    </source>
</evidence>
<sequence>MDCLFLGPECGELADDCQVHWLREDGECLALSLRECAEQLRDKAVTLVLPIEAVSSFLVELPTAKDRWIRQALPFAVEEMLAEDVELFHLALGPQHADQRHRVVAVRRDLLAGWLARLDDLGLDIAAIHVDADMLPGGHGGQALLLGERGVLGGDSELRMAFAAEQWPVLQGVDGPWTLIETDAPYRVLFEGRSAATNLAQAAFARRTENQAWIIWRPAVLMLGLGLFLHLGFALFQAFYYEWQAERFAQTSLALYKELFPEDKRIVNLRAQLAEHLKAGAPSSSGFLNLIEAASVAVAQGKSSVSVAQMDYSQVRGDLALQVRAGDFAEVEKLRQKLMEAGLSVQMGSANREDDGVTARVILGGGQ</sequence>
<dbReference type="GO" id="GO:0015628">
    <property type="term" value="P:protein secretion by the type II secretion system"/>
    <property type="evidence" value="ECO:0007669"/>
    <property type="project" value="InterPro"/>
</dbReference>
<dbReference type="Pfam" id="PF05134">
    <property type="entry name" value="T2SSL"/>
    <property type="match status" value="1"/>
</dbReference>
<feature type="domain" description="GspL cytoplasmic actin-ATPase-like" evidence="12">
    <location>
        <begin position="31"/>
        <end position="172"/>
    </location>
</feature>
<dbReference type="EMBL" id="FTMP01000006">
    <property type="protein sequence ID" value="SIQ62233.1"/>
    <property type="molecule type" value="Genomic_DNA"/>
</dbReference>
<keyword evidence="8 11" id="KW-1133">Transmembrane helix</keyword>
<dbReference type="CDD" id="cd24017">
    <property type="entry name" value="ASKHA_T2SSL_N"/>
    <property type="match status" value="1"/>
</dbReference>
<keyword evidence="3 10" id="KW-0813">Transport</keyword>
<dbReference type="AlphaFoldDB" id="A0A1N6U9F8"/>
<evidence type="ECO:0000256" key="11">
    <source>
        <dbReference type="SAM" id="Phobius"/>
    </source>
</evidence>
<keyword evidence="7 10" id="KW-0653">Protein transport</keyword>
<dbReference type="Gene3D" id="3.30.420.380">
    <property type="match status" value="1"/>
</dbReference>
<comment type="similarity">
    <text evidence="2 10">Belongs to the GSP L family.</text>
</comment>
<evidence type="ECO:0000256" key="8">
    <source>
        <dbReference type="ARBA" id="ARBA00022989"/>
    </source>
</evidence>
<dbReference type="InterPro" id="IPR043129">
    <property type="entry name" value="ATPase_NBD"/>
</dbReference>
<proteinExistence type="inferred from homology"/>
<dbReference type="GO" id="GO:0005886">
    <property type="term" value="C:plasma membrane"/>
    <property type="evidence" value="ECO:0007669"/>
    <property type="project" value="UniProtKB-SubCell"/>
</dbReference>
<dbReference type="GO" id="GO:0015627">
    <property type="term" value="C:type II protein secretion system complex"/>
    <property type="evidence" value="ECO:0007669"/>
    <property type="project" value="InterPro"/>
</dbReference>
<evidence type="ECO:0000256" key="3">
    <source>
        <dbReference type="ARBA" id="ARBA00022448"/>
    </source>
</evidence>
<organism evidence="14 15">
    <name type="scientific">Aquipseudomonas alcaligenes</name>
    <name type="common">Pseudomonas alcaligenes</name>
    <dbReference type="NCBI Taxonomy" id="43263"/>
    <lineage>
        <taxon>Bacteria</taxon>
        <taxon>Pseudomonadati</taxon>
        <taxon>Pseudomonadota</taxon>
        <taxon>Gammaproteobacteria</taxon>
        <taxon>Pseudomonadales</taxon>
        <taxon>Pseudomonadaceae</taxon>
        <taxon>Aquipseudomonas</taxon>
    </lineage>
</organism>
<dbReference type="RefSeq" id="WP_076427138.1">
    <property type="nucleotide sequence ID" value="NZ_FTMP01000006.1"/>
</dbReference>
<evidence type="ECO:0000256" key="5">
    <source>
        <dbReference type="ARBA" id="ARBA00022519"/>
    </source>
</evidence>
<protein>
    <recommendedName>
        <fullName evidence="10">Type II secretion system protein L</fullName>
        <shortName evidence="10">T2SS protein L</shortName>
    </recommendedName>
</protein>
<feature type="transmembrane region" description="Helical" evidence="11">
    <location>
        <begin position="215"/>
        <end position="240"/>
    </location>
</feature>
<dbReference type="NCBIfam" id="TIGR01709">
    <property type="entry name" value="typeII_sec_gspL"/>
    <property type="match status" value="1"/>
</dbReference>
<dbReference type="GO" id="GO:0009276">
    <property type="term" value="C:Gram-negative-bacterium-type cell wall"/>
    <property type="evidence" value="ECO:0007669"/>
    <property type="project" value="InterPro"/>
</dbReference>
<evidence type="ECO:0000259" key="13">
    <source>
        <dbReference type="Pfam" id="PF12693"/>
    </source>
</evidence>
<keyword evidence="9 11" id="KW-0472">Membrane</keyword>
<evidence type="ECO:0000256" key="9">
    <source>
        <dbReference type="ARBA" id="ARBA00023136"/>
    </source>
</evidence>